<evidence type="ECO:0000313" key="8">
    <source>
        <dbReference type="Proteomes" id="UP001056535"/>
    </source>
</evidence>
<evidence type="ECO:0000313" key="7">
    <source>
        <dbReference type="EMBL" id="USQ77378.1"/>
    </source>
</evidence>
<dbReference type="PIRSF" id="PIRSF002741">
    <property type="entry name" value="MppA"/>
    <property type="match status" value="1"/>
</dbReference>
<feature type="region of interest" description="Disordered" evidence="4">
    <location>
        <begin position="28"/>
        <end position="49"/>
    </location>
</feature>
<dbReference type="InterPro" id="IPR030678">
    <property type="entry name" value="Peptide/Ni-bd"/>
</dbReference>
<dbReference type="RefSeq" id="WP_252622453.1">
    <property type="nucleotide sequence ID" value="NZ_CP099490.1"/>
</dbReference>
<evidence type="ECO:0000256" key="5">
    <source>
        <dbReference type="SAM" id="SignalP"/>
    </source>
</evidence>
<accession>A0ABY4YKZ1</accession>
<dbReference type="PANTHER" id="PTHR30290:SF9">
    <property type="entry name" value="OLIGOPEPTIDE-BINDING PROTEIN APPA"/>
    <property type="match status" value="1"/>
</dbReference>
<keyword evidence="2" id="KW-0813">Transport</keyword>
<dbReference type="Pfam" id="PF00496">
    <property type="entry name" value="SBP_bac_5"/>
    <property type="match status" value="1"/>
</dbReference>
<dbReference type="InterPro" id="IPR000914">
    <property type="entry name" value="SBP_5_dom"/>
</dbReference>
<feature type="domain" description="Solute-binding protein family 5" evidence="6">
    <location>
        <begin position="94"/>
        <end position="445"/>
    </location>
</feature>
<proteinExistence type="inferred from homology"/>
<evidence type="ECO:0000256" key="3">
    <source>
        <dbReference type="ARBA" id="ARBA00022729"/>
    </source>
</evidence>
<dbReference type="PANTHER" id="PTHR30290">
    <property type="entry name" value="PERIPLASMIC BINDING COMPONENT OF ABC TRANSPORTER"/>
    <property type="match status" value="1"/>
</dbReference>
<feature type="signal peptide" evidence="5">
    <location>
        <begin position="1"/>
        <end position="24"/>
    </location>
</feature>
<protein>
    <submittedName>
        <fullName evidence="7">ABC transporter substrate-binding protein</fullName>
    </submittedName>
</protein>
<keyword evidence="8" id="KW-1185">Reference proteome</keyword>
<dbReference type="EMBL" id="CP099490">
    <property type="protein sequence ID" value="USQ77378.1"/>
    <property type="molecule type" value="Genomic_DNA"/>
</dbReference>
<sequence>MTTRLAAGLTLALTLAACSGGGDAVDVNGDGNDNEAPSEAAGDGGEQAASGGTLAAAIAGEPDQLDPHVTTAYFSFQVLENVYDTLIEPDVNLEMQPALAESWETSEDQLTWTFHLREGVTWHDGSDFTADDVVYSYNRIMDEELSPSWRFSSVESVTAVDDQTVEIVVSGPSPNLLANLGGYKGVAIVQQDNVESGDVTTAPIGTGPFSLTNYTPGSSITLEANPDYYGGAPEVSGVEFRFISEPTTALASLQSGDVDWTDNVPPQQVASLDGEDGLELGQVGSNDYWYLALNQEHEPFDQVEVRQAIAYAIDREGITDATMFGNATVNQTAIPESSSWYTPYDTYSYDPDQATSLLEGAGVDPADIEMEIMVSTDYPETVQAAQIISSQLSDIGINSEIKSLDFGAWLDEQGQGNYDMLMMGWLGNIDPDDFYYSQHHSDGANNYQGYANPEVDELLDQGRTETDEAARKEIYDQVATTVADDASYIYLYNPDVVQAWSSDVQGYEVMPNRAIRFRDVTLN</sequence>
<dbReference type="Proteomes" id="UP001056535">
    <property type="component" value="Chromosome"/>
</dbReference>
<evidence type="ECO:0000259" key="6">
    <source>
        <dbReference type="Pfam" id="PF00496"/>
    </source>
</evidence>
<dbReference type="SUPFAM" id="SSF53850">
    <property type="entry name" value="Periplasmic binding protein-like II"/>
    <property type="match status" value="1"/>
</dbReference>
<dbReference type="PROSITE" id="PS51257">
    <property type="entry name" value="PROKAR_LIPOPROTEIN"/>
    <property type="match status" value="1"/>
</dbReference>
<feature type="chain" id="PRO_5046761310" evidence="5">
    <location>
        <begin position="25"/>
        <end position="523"/>
    </location>
</feature>
<dbReference type="Gene3D" id="3.40.190.10">
    <property type="entry name" value="Periplasmic binding protein-like II"/>
    <property type="match status" value="1"/>
</dbReference>
<reference evidence="7" key="1">
    <citation type="submission" date="2022-06" db="EMBL/GenBank/DDBJ databases">
        <title>Ornithinimicrobium JY.X270.</title>
        <authorList>
            <person name="Huang Y."/>
        </authorList>
    </citation>
    <scope>NUCLEOTIDE SEQUENCE</scope>
    <source>
        <strain evidence="7">JY.X270</strain>
    </source>
</reference>
<evidence type="ECO:0000256" key="1">
    <source>
        <dbReference type="ARBA" id="ARBA00005695"/>
    </source>
</evidence>
<keyword evidence="3 5" id="KW-0732">Signal</keyword>
<dbReference type="Gene3D" id="3.90.76.10">
    <property type="entry name" value="Dipeptide-binding Protein, Domain 1"/>
    <property type="match status" value="1"/>
</dbReference>
<comment type="similarity">
    <text evidence="1">Belongs to the bacterial solute-binding protein 5 family.</text>
</comment>
<dbReference type="Gene3D" id="3.10.105.10">
    <property type="entry name" value="Dipeptide-binding Protein, Domain 3"/>
    <property type="match status" value="1"/>
</dbReference>
<organism evidence="7 8">
    <name type="scientific">Ornithinimicrobium cryptoxanthini</name>
    <dbReference type="NCBI Taxonomy" id="2934161"/>
    <lineage>
        <taxon>Bacteria</taxon>
        <taxon>Bacillati</taxon>
        <taxon>Actinomycetota</taxon>
        <taxon>Actinomycetes</taxon>
        <taxon>Micrococcales</taxon>
        <taxon>Ornithinimicrobiaceae</taxon>
        <taxon>Ornithinimicrobium</taxon>
    </lineage>
</organism>
<name>A0ABY4YKZ1_9MICO</name>
<dbReference type="CDD" id="cd08516">
    <property type="entry name" value="PBP2_NikA_DppA_OppA_like_11"/>
    <property type="match status" value="1"/>
</dbReference>
<evidence type="ECO:0000256" key="2">
    <source>
        <dbReference type="ARBA" id="ARBA00022448"/>
    </source>
</evidence>
<dbReference type="InterPro" id="IPR039424">
    <property type="entry name" value="SBP_5"/>
</dbReference>
<gene>
    <name evidence="7" type="ORF">NF557_05545</name>
</gene>
<evidence type="ECO:0000256" key="4">
    <source>
        <dbReference type="SAM" id="MobiDB-lite"/>
    </source>
</evidence>